<gene>
    <name evidence="1" type="ORF">MARPO_0014s0142</name>
</gene>
<evidence type="ECO:0000313" key="1">
    <source>
        <dbReference type="EMBL" id="PTQ45623.1"/>
    </source>
</evidence>
<sequence length="158" mass="17753">MKNGESYVPQKDLHACPTLQALVKAIISTSFTSWPDKVDAEPKNQNFSSPETKKFVTVWNRLCILAQRSRAVRDSFPTRVLSMPEAELQAPGKKEGTSAGWLASLGYSRCHIRERSPACLAAAVCHCRWWWYRGPWAKSGAKMPLGHLRSILPRADEE</sequence>
<protein>
    <submittedName>
        <fullName evidence="1">Uncharacterized protein</fullName>
    </submittedName>
</protein>
<dbReference type="AlphaFoldDB" id="A0A2R6XHP3"/>
<dbReference type="Proteomes" id="UP000244005">
    <property type="component" value="Unassembled WGS sequence"/>
</dbReference>
<name>A0A2R6XHP3_MARPO</name>
<reference evidence="2" key="1">
    <citation type="journal article" date="2017" name="Cell">
        <title>Insights into land plant evolution garnered from the Marchantia polymorpha genome.</title>
        <authorList>
            <person name="Bowman J.L."/>
            <person name="Kohchi T."/>
            <person name="Yamato K.T."/>
            <person name="Jenkins J."/>
            <person name="Shu S."/>
            <person name="Ishizaki K."/>
            <person name="Yamaoka S."/>
            <person name="Nishihama R."/>
            <person name="Nakamura Y."/>
            <person name="Berger F."/>
            <person name="Adam C."/>
            <person name="Aki S.S."/>
            <person name="Althoff F."/>
            <person name="Araki T."/>
            <person name="Arteaga-Vazquez M.A."/>
            <person name="Balasubrmanian S."/>
            <person name="Barry K."/>
            <person name="Bauer D."/>
            <person name="Boehm C.R."/>
            <person name="Briginshaw L."/>
            <person name="Caballero-Perez J."/>
            <person name="Catarino B."/>
            <person name="Chen F."/>
            <person name="Chiyoda S."/>
            <person name="Chovatia M."/>
            <person name="Davies K.M."/>
            <person name="Delmans M."/>
            <person name="Demura T."/>
            <person name="Dierschke T."/>
            <person name="Dolan L."/>
            <person name="Dorantes-Acosta A.E."/>
            <person name="Eklund D.M."/>
            <person name="Florent S.N."/>
            <person name="Flores-Sandoval E."/>
            <person name="Fujiyama A."/>
            <person name="Fukuzawa H."/>
            <person name="Galik B."/>
            <person name="Grimanelli D."/>
            <person name="Grimwood J."/>
            <person name="Grossniklaus U."/>
            <person name="Hamada T."/>
            <person name="Haseloff J."/>
            <person name="Hetherington A.J."/>
            <person name="Higo A."/>
            <person name="Hirakawa Y."/>
            <person name="Hundley H.N."/>
            <person name="Ikeda Y."/>
            <person name="Inoue K."/>
            <person name="Inoue S.I."/>
            <person name="Ishida S."/>
            <person name="Jia Q."/>
            <person name="Kakita M."/>
            <person name="Kanazawa T."/>
            <person name="Kawai Y."/>
            <person name="Kawashima T."/>
            <person name="Kennedy M."/>
            <person name="Kinose K."/>
            <person name="Kinoshita T."/>
            <person name="Kohara Y."/>
            <person name="Koide E."/>
            <person name="Komatsu K."/>
            <person name="Kopischke S."/>
            <person name="Kubo M."/>
            <person name="Kyozuka J."/>
            <person name="Lagercrantz U."/>
            <person name="Lin S.S."/>
            <person name="Lindquist E."/>
            <person name="Lipzen A.M."/>
            <person name="Lu C.W."/>
            <person name="De Luna E."/>
            <person name="Martienssen R.A."/>
            <person name="Minamino N."/>
            <person name="Mizutani M."/>
            <person name="Mizutani M."/>
            <person name="Mochizuki N."/>
            <person name="Monte I."/>
            <person name="Mosher R."/>
            <person name="Nagasaki H."/>
            <person name="Nakagami H."/>
            <person name="Naramoto S."/>
            <person name="Nishitani K."/>
            <person name="Ohtani M."/>
            <person name="Okamoto T."/>
            <person name="Okumura M."/>
            <person name="Phillips J."/>
            <person name="Pollak B."/>
            <person name="Reinders A."/>
            <person name="Rovekamp M."/>
            <person name="Sano R."/>
            <person name="Sawa S."/>
            <person name="Schmid M.W."/>
            <person name="Shirakawa M."/>
            <person name="Solano R."/>
            <person name="Spunde A."/>
            <person name="Suetsugu N."/>
            <person name="Sugano S."/>
            <person name="Sugiyama A."/>
            <person name="Sun R."/>
            <person name="Suzuki Y."/>
            <person name="Takenaka M."/>
            <person name="Takezawa D."/>
            <person name="Tomogane H."/>
            <person name="Tsuzuki M."/>
            <person name="Ueda T."/>
            <person name="Umeda M."/>
            <person name="Ward J.M."/>
            <person name="Watanabe Y."/>
            <person name="Yazaki K."/>
            <person name="Yokoyama R."/>
            <person name="Yoshitake Y."/>
            <person name="Yotsui I."/>
            <person name="Zachgo S."/>
            <person name="Schmutz J."/>
        </authorList>
    </citation>
    <scope>NUCLEOTIDE SEQUENCE [LARGE SCALE GENOMIC DNA]</scope>
    <source>
        <strain evidence="2">Tak-1</strain>
    </source>
</reference>
<keyword evidence="2" id="KW-1185">Reference proteome</keyword>
<organism evidence="1 2">
    <name type="scientific">Marchantia polymorpha</name>
    <name type="common">Common liverwort</name>
    <name type="synonym">Marchantia aquatica</name>
    <dbReference type="NCBI Taxonomy" id="3197"/>
    <lineage>
        <taxon>Eukaryota</taxon>
        <taxon>Viridiplantae</taxon>
        <taxon>Streptophyta</taxon>
        <taxon>Embryophyta</taxon>
        <taxon>Marchantiophyta</taxon>
        <taxon>Marchantiopsida</taxon>
        <taxon>Marchantiidae</taxon>
        <taxon>Marchantiales</taxon>
        <taxon>Marchantiaceae</taxon>
        <taxon>Marchantia</taxon>
    </lineage>
</organism>
<proteinExistence type="predicted"/>
<accession>A0A2R6XHP3</accession>
<evidence type="ECO:0000313" key="2">
    <source>
        <dbReference type="Proteomes" id="UP000244005"/>
    </source>
</evidence>
<dbReference type="EMBL" id="KZ772686">
    <property type="protein sequence ID" value="PTQ45623.1"/>
    <property type="molecule type" value="Genomic_DNA"/>
</dbReference>